<dbReference type="InterPro" id="IPR015421">
    <property type="entry name" value="PyrdxlP-dep_Trfase_major"/>
</dbReference>
<dbReference type="Proteomes" id="UP000237811">
    <property type="component" value="Unassembled WGS sequence"/>
</dbReference>
<evidence type="ECO:0000256" key="4">
    <source>
        <dbReference type="ARBA" id="ARBA00023239"/>
    </source>
</evidence>
<name>A0AB37AQJ7_9BURK</name>
<dbReference type="InterPro" id="IPR000277">
    <property type="entry name" value="Cys/Met-Metab_PyrdxlP-dep_enz"/>
</dbReference>
<dbReference type="NCBIfam" id="TIGR01324">
    <property type="entry name" value="cysta_beta_ly_B"/>
    <property type="match status" value="1"/>
</dbReference>
<dbReference type="InterPro" id="IPR015424">
    <property type="entry name" value="PyrdxlP-dep_Trfase"/>
</dbReference>
<protein>
    <submittedName>
        <fullName evidence="8">Cystathionine beta-lyase</fullName>
    </submittedName>
</protein>
<evidence type="ECO:0000256" key="2">
    <source>
        <dbReference type="ARBA" id="ARBA00009077"/>
    </source>
</evidence>
<organism evidence="8 9">
    <name type="scientific">Burkholderia multivorans</name>
    <dbReference type="NCBI Taxonomy" id="87883"/>
    <lineage>
        <taxon>Bacteria</taxon>
        <taxon>Pseudomonadati</taxon>
        <taxon>Pseudomonadota</taxon>
        <taxon>Betaproteobacteria</taxon>
        <taxon>Burkholderiales</taxon>
        <taxon>Burkholderiaceae</taxon>
        <taxon>Burkholderia</taxon>
        <taxon>Burkholderia cepacia complex</taxon>
    </lineage>
</organism>
<dbReference type="AlphaFoldDB" id="A0AB37AQJ7"/>
<dbReference type="GO" id="GO:0047804">
    <property type="term" value="F:cysteine-S-conjugate beta-lyase activity"/>
    <property type="evidence" value="ECO:0007669"/>
    <property type="project" value="InterPro"/>
</dbReference>
<dbReference type="EMBL" id="PVFR01000058">
    <property type="protein sequence ID" value="PRE45401.1"/>
    <property type="molecule type" value="Genomic_DNA"/>
</dbReference>
<keyword evidence="3 6" id="KW-0663">Pyridoxal phosphate</keyword>
<dbReference type="FunFam" id="3.40.640.10:FF:000046">
    <property type="entry name" value="Cystathionine gamma-lyase"/>
    <property type="match status" value="1"/>
</dbReference>
<dbReference type="GO" id="GO:0030170">
    <property type="term" value="F:pyridoxal phosphate binding"/>
    <property type="evidence" value="ECO:0007669"/>
    <property type="project" value="InterPro"/>
</dbReference>
<accession>A0AB37AQJ7</accession>
<comment type="similarity">
    <text evidence="2 7">Belongs to the trans-sulfuration enzymes family.</text>
</comment>
<dbReference type="InterPro" id="IPR006233">
    <property type="entry name" value="Cys_b_lyase_bac"/>
</dbReference>
<evidence type="ECO:0000313" key="9">
    <source>
        <dbReference type="Proteomes" id="UP000237811"/>
    </source>
</evidence>
<dbReference type="Pfam" id="PF01053">
    <property type="entry name" value="Cys_Met_Meta_PP"/>
    <property type="match status" value="1"/>
</dbReference>
<dbReference type="PIRSF" id="PIRSF001434">
    <property type="entry name" value="CGS"/>
    <property type="match status" value="1"/>
</dbReference>
<feature type="modified residue" description="N6-(pyridoxal phosphate)lysine" evidence="6">
    <location>
        <position position="200"/>
    </location>
</feature>
<evidence type="ECO:0000256" key="3">
    <source>
        <dbReference type="ARBA" id="ARBA00022898"/>
    </source>
</evidence>
<dbReference type="PANTHER" id="PTHR43500:SF1">
    <property type="entry name" value="CYSTATHIONINE BETA-LYASE-RELATED"/>
    <property type="match status" value="1"/>
</dbReference>
<evidence type="ECO:0000256" key="6">
    <source>
        <dbReference type="PIRSR" id="PIRSR001434-2"/>
    </source>
</evidence>
<dbReference type="Gene3D" id="3.40.640.10">
    <property type="entry name" value="Type I PLP-dependent aspartate aminotransferase-like (Major domain)"/>
    <property type="match status" value="1"/>
</dbReference>
<dbReference type="RefSeq" id="WP_105777531.1">
    <property type="nucleotide sequence ID" value="NZ_PVFQ01000024.1"/>
</dbReference>
<keyword evidence="4" id="KW-0456">Lyase</keyword>
<dbReference type="SUPFAM" id="SSF53383">
    <property type="entry name" value="PLP-dependent transferases"/>
    <property type="match status" value="1"/>
</dbReference>
<reference evidence="8 9" key="1">
    <citation type="submission" date="2018-03" db="EMBL/GenBank/DDBJ databases">
        <authorList>
            <person name="Nguyen K."/>
            <person name="Fouts D."/>
            <person name="Sutton G."/>
        </authorList>
    </citation>
    <scope>NUCLEOTIDE SEQUENCE [LARGE SCALE GENOMIC DNA]</scope>
    <source>
        <strain evidence="8 9">AU14328</strain>
    </source>
</reference>
<gene>
    <name evidence="8" type="primary">metC</name>
    <name evidence="8" type="ORF">C6P99_19005</name>
</gene>
<sequence>MTKDTQPTRRPEPFRSLSPAVMRASTVVFDSLADFARRKERQPDGFSYGITGTPTARELEHRIAELEGGRHCVVTPSGQSALMTTVMGFARGGDHLLVSAACYGALKTFAQKWLAHFNVDVELYPPAIGADIERYLKPNTKMICMESPGTVTMEMPDIPAIVEVAKRHGVMTMMDNTWASPLAFRPLEHGVDFSIEAATKLFGGHSDLLAGSISMNDSDHYATLRETQSILGQQTSPDDCFLVLRGMETLQVRFAAQSIAALQVAKALDAHPLVRSVLFPALESDPGHAIWKRDFSGNGCLFSMILDPAPEAAFTAFFDALQHFAIGASWGGVHSLAAYYPAPLQADRKFPLTDQPIIRLSIGLENVDTLIDDLRAGLDAFARERNAEA</sequence>
<comment type="catalytic activity">
    <reaction evidence="5">
        <text>L,L-cystathionine + H2O = L-homocysteine + pyruvate + NH4(+)</text>
        <dbReference type="Rhea" id="RHEA:13965"/>
        <dbReference type="ChEBI" id="CHEBI:15361"/>
        <dbReference type="ChEBI" id="CHEBI:15377"/>
        <dbReference type="ChEBI" id="CHEBI:28938"/>
        <dbReference type="ChEBI" id="CHEBI:58161"/>
        <dbReference type="ChEBI" id="CHEBI:58199"/>
    </reaction>
</comment>
<dbReference type="InterPro" id="IPR015422">
    <property type="entry name" value="PyrdxlP-dep_Trfase_small"/>
</dbReference>
<evidence type="ECO:0000256" key="7">
    <source>
        <dbReference type="RuleBase" id="RU362118"/>
    </source>
</evidence>
<dbReference type="GO" id="GO:0019450">
    <property type="term" value="P:L-cysteine catabolic process to pyruvate"/>
    <property type="evidence" value="ECO:0007669"/>
    <property type="project" value="TreeGrafter"/>
</dbReference>
<dbReference type="GO" id="GO:0019346">
    <property type="term" value="P:transsulfuration"/>
    <property type="evidence" value="ECO:0007669"/>
    <property type="project" value="InterPro"/>
</dbReference>
<evidence type="ECO:0000256" key="1">
    <source>
        <dbReference type="ARBA" id="ARBA00001933"/>
    </source>
</evidence>
<dbReference type="Gene3D" id="3.90.1150.10">
    <property type="entry name" value="Aspartate Aminotransferase, domain 1"/>
    <property type="match status" value="1"/>
</dbReference>
<proteinExistence type="inferred from homology"/>
<dbReference type="PANTHER" id="PTHR43500">
    <property type="entry name" value="CYSTATHIONINE BETA-LYASE-RELATED"/>
    <property type="match status" value="1"/>
</dbReference>
<comment type="cofactor">
    <cofactor evidence="1 7">
        <name>pyridoxal 5'-phosphate</name>
        <dbReference type="ChEBI" id="CHEBI:597326"/>
    </cofactor>
</comment>
<evidence type="ECO:0000256" key="5">
    <source>
        <dbReference type="ARBA" id="ARBA00047517"/>
    </source>
</evidence>
<evidence type="ECO:0000313" key="8">
    <source>
        <dbReference type="EMBL" id="PRE45401.1"/>
    </source>
</evidence>
<comment type="caution">
    <text evidence="8">The sequence shown here is derived from an EMBL/GenBank/DDBJ whole genome shotgun (WGS) entry which is preliminary data.</text>
</comment>